<evidence type="ECO:0000313" key="4">
    <source>
        <dbReference type="Proteomes" id="UP000052258"/>
    </source>
</evidence>
<organism evidence="3 4">
    <name type="scientific">Listeria fleischmannii 1991</name>
    <dbReference type="NCBI Taxonomy" id="1430899"/>
    <lineage>
        <taxon>Bacteria</taxon>
        <taxon>Bacillati</taxon>
        <taxon>Bacillota</taxon>
        <taxon>Bacilli</taxon>
        <taxon>Bacillales</taxon>
        <taxon>Listeriaceae</taxon>
        <taxon>Listeria</taxon>
    </lineage>
</organism>
<dbReference type="OrthoDB" id="1779709at2"/>
<name>A0A0J8G929_9LIST</name>
<proteinExistence type="predicted"/>
<sequence>MFKKCLLVLLFISSISFWPAPLVVAKGETTLVLYDSLAKQSATDGNVDLLLRMLASYGQTVRISDTREKLDTSSVDHIIVIQNKAKPIQPEVSEKLQKYGKKILFIGQTPPGWARKQLGNLQMQISDTAISVRTKEALQSEPLLLGKLQLIKQTSAEKIGELTADDGTKFPYAVRNNKLSYASFLVKDSLSEFALLEVLNDFYGAGKTGQPYVVIRDVNPFVDFDMVQKTADAFNEAGIPFIVSAGPVFENMNLKAAKNYAELLQYVETRGGSIVLNAPVVTFGESKKGELTDVMTTSVQFFAQNEIAPLGISAEAYWQTDKVYQKEGLAPFSSAILFPNQNIIYTDETKETNAFTSALFYLDGKRYEKWEQAANETPFNVDTALGFSLFKNEKELRETVSWLRQMPIQDYTNLPHTVQTEKDKITAQNGFLSVNGKEITPADHFLNVKVKKNQPQEASLNEFFSVQSKVLTVIICVTLFIFVILFVIGYRAYRKKYVK</sequence>
<feature type="signal peptide" evidence="2">
    <location>
        <begin position="1"/>
        <end position="19"/>
    </location>
</feature>
<protein>
    <recommendedName>
        <fullName evidence="5">DUF2334 domain-containing protein</fullName>
    </recommendedName>
</protein>
<keyword evidence="1" id="KW-0472">Membrane</keyword>
<keyword evidence="1" id="KW-0812">Transmembrane</keyword>
<evidence type="ECO:0000313" key="3">
    <source>
        <dbReference type="EMBL" id="KMT59217.1"/>
    </source>
</evidence>
<dbReference type="RefSeq" id="WP_059140093.1">
    <property type="nucleotide sequence ID" value="NZ_KQ130616.1"/>
</dbReference>
<evidence type="ECO:0000256" key="2">
    <source>
        <dbReference type="SAM" id="SignalP"/>
    </source>
</evidence>
<dbReference type="Pfam" id="PF10096">
    <property type="entry name" value="DUF2334"/>
    <property type="match status" value="1"/>
</dbReference>
<comment type="caution">
    <text evidence="3">The sequence shown here is derived from an EMBL/GenBank/DDBJ whole genome shotgun (WGS) entry which is preliminary data.</text>
</comment>
<dbReference type="AlphaFoldDB" id="A0A0J8G929"/>
<accession>A0A0J8G929</accession>
<gene>
    <name evidence="3" type="ORF">X560_1758</name>
</gene>
<evidence type="ECO:0008006" key="5">
    <source>
        <dbReference type="Google" id="ProtNLM"/>
    </source>
</evidence>
<dbReference type="InterPro" id="IPR018763">
    <property type="entry name" value="DUF2334"/>
</dbReference>
<evidence type="ECO:0000256" key="1">
    <source>
        <dbReference type="SAM" id="Phobius"/>
    </source>
</evidence>
<feature type="chain" id="PRO_5039235794" description="DUF2334 domain-containing protein" evidence="2">
    <location>
        <begin position="20"/>
        <end position="499"/>
    </location>
</feature>
<reference evidence="3 4" key="1">
    <citation type="journal article" date="2015" name="Genome Biol. Evol.">
        <title>Comparative Genomics of Listeria Sensu Lato: Genus-Wide Differences in Evolutionary Dynamics and the Progressive Gain of Complex, Potentially Pathogenicity-Related Traits through Lateral Gene Transfer.</title>
        <authorList>
            <person name="Chiara M."/>
            <person name="Caruso M."/>
            <person name="D'Erchia A.M."/>
            <person name="Manzari C."/>
            <person name="Fraccalvieri R."/>
            <person name="Goffredo E."/>
            <person name="Latorre L."/>
            <person name="Miccolupo A."/>
            <person name="Padalino I."/>
            <person name="Santagada G."/>
            <person name="Chiocco D."/>
            <person name="Pesole G."/>
            <person name="Horner D.S."/>
            <person name="Parisi A."/>
        </authorList>
    </citation>
    <scope>NUCLEOTIDE SEQUENCE [LARGE SCALE GENOMIC DNA]</scope>
    <source>
        <strain evidence="3 4">1991</strain>
    </source>
</reference>
<dbReference type="Proteomes" id="UP000052258">
    <property type="component" value="Unassembled WGS sequence"/>
</dbReference>
<keyword evidence="4" id="KW-1185">Reference proteome</keyword>
<dbReference type="PATRIC" id="fig|1430899.3.peg.1795"/>
<keyword evidence="2" id="KW-0732">Signal</keyword>
<dbReference type="EMBL" id="AZHO01000021">
    <property type="protein sequence ID" value="KMT59217.1"/>
    <property type="molecule type" value="Genomic_DNA"/>
</dbReference>
<feature type="transmembrane region" description="Helical" evidence="1">
    <location>
        <begin position="470"/>
        <end position="493"/>
    </location>
</feature>
<keyword evidence="1" id="KW-1133">Transmembrane helix</keyword>